<dbReference type="STRING" id="321146.A0A139HUJ7"/>
<reference evidence="4 5" key="1">
    <citation type="submission" date="2015-07" db="EMBL/GenBank/DDBJ databases">
        <title>Comparative genomics of the Sigatoka disease complex on banana suggests a link between parallel evolutionary changes in Pseudocercospora fijiensis and Pseudocercospora eumusae and increased virulence on the banana host.</title>
        <authorList>
            <person name="Chang T.-C."/>
            <person name="Salvucci A."/>
            <person name="Crous P.W."/>
            <person name="Stergiopoulos I."/>
        </authorList>
    </citation>
    <scope>NUCLEOTIDE SEQUENCE [LARGE SCALE GENOMIC DNA]</scope>
    <source>
        <strain evidence="4 5">CBS 114824</strain>
    </source>
</reference>
<evidence type="ECO:0000313" key="4">
    <source>
        <dbReference type="EMBL" id="KXT06063.1"/>
    </source>
</evidence>
<keyword evidence="5" id="KW-1185">Reference proteome</keyword>
<dbReference type="InterPro" id="IPR027417">
    <property type="entry name" value="P-loop_NTPase"/>
</dbReference>
<keyword evidence="1" id="KW-0677">Repeat</keyword>
<evidence type="ECO:0000259" key="2">
    <source>
        <dbReference type="Pfam" id="PF00557"/>
    </source>
</evidence>
<dbReference type="InterPro" id="IPR000994">
    <property type="entry name" value="Pept_M24"/>
</dbReference>
<dbReference type="Pfam" id="PF24883">
    <property type="entry name" value="NPHP3_N"/>
    <property type="match status" value="1"/>
</dbReference>
<gene>
    <name evidence="4" type="ORF">AC578_1402</name>
</gene>
<feature type="domain" description="Peptidase M24" evidence="2">
    <location>
        <begin position="1047"/>
        <end position="1262"/>
    </location>
</feature>
<dbReference type="InterPro" id="IPR050659">
    <property type="entry name" value="Peptidase_M24B"/>
</dbReference>
<dbReference type="InterPro" id="IPR029149">
    <property type="entry name" value="Creatin/AminoP/Spt16_N"/>
</dbReference>
<dbReference type="SUPFAM" id="SSF53092">
    <property type="entry name" value="Creatinase/prolidase N-terminal domain"/>
    <property type="match status" value="1"/>
</dbReference>
<dbReference type="OrthoDB" id="9995434at2759"/>
<dbReference type="PANTHER" id="PTHR46112:SF2">
    <property type="entry name" value="XAA-PRO AMINOPEPTIDASE P-RELATED"/>
    <property type="match status" value="1"/>
</dbReference>
<accession>A0A139HUJ7</accession>
<dbReference type="Pfam" id="PF00557">
    <property type="entry name" value="Peptidase_M24"/>
    <property type="match status" value="1"/>
</dbReference>
<evidence type="ECO:0000256" key="1">
    <source>
        <dbReference type="ARBA" id="ARBA00022737"/>
    </source>
</evidence>
<dbReference type="AlphaFoldDB" id="A0A139HUJ7"/>
<dbReference type="EMBL" id="LFZN01000008">
    <property type="protein sequence ID" value="KXT06063.1"/>
    <property type="molecule type" value="Genomic_DNA"/>
</dbReference>
<dbReference type="Gene3D" id="3.90.230.10">
    <property type="entry name" value="Creatinase/methionine aminopeptidase superfamily"/>
    <property type="match status" value="1"/>
</dbReference>
<evidence type="ECO:0000259" key="3">
    <source>
        <dbReference type="Pfam" id="PF24883"/>
    </source>
</evidence>
<dbReference type="Gene3D" id="3.40.50.300">
    <property type="entry name" value="P-loop containing nucleotide triphosphate hydrolases"/>
    <property type="match status" value="1"/>
</dbReference>
<dbReference type="Proteomes" id="UP000070133">
    <property type="component" value="Unassembled WGS sequence"/>
</dbReference>
<dbReference type="SUPFAM" id="SSF52540">
    <property type="entry name" value="P-loop containing nucleoside triphosphate hydrolases"/>
    <property type="match status" value="1"/>
</dbReference>
<dbReference type="PANTHER" id="PTHR46112">
    <property type="entry name" value="AMINOPEPTIDASE"/>
    <property type="match status" value="1"/>
</dbReference>
<dbReference type="InterPro" id="IPR036005">
    <property type="entry name" value="Creatinase/aminopeptidase-like"/>
</dbReference>
<name>A0A139HUJ7_9PEZI</name>
<feature type="domain" description="Nephrocystin 3-like N-terminal" evidence="3">
    <location>
        <begin position="73"/>
        <end position="249"/>
    </location>
</feature>
<dbReference type="InterPro" id="IPR056884">
    <property type="entry name" value="NPHP3-like_N"/>
</dbReference>
<evidence type="ECO:0000313" key="5">
    <source>
        <dbReference type="Proteomes" id="UP000070133"/>
    </source>
</evidence>
<dbReference type="SUPFAM" id="SSF55920">
    <property type="entry name" value="Creatinase/aminopeptidase"/>
    <property type="match status" value="1"/>
</dbReference>
<comment type="caution">
    <text evidence="4">The sequence shown here is derived from an EMBL/GenBank/DDBJ whole genome shotgun (WGS) entry which is preliminary data.</text>
</comment>
<sequence length="1280" mass="145652">MAPPRKRHKYGNEYSHIEAREHARIHAGDIHANEFYQCSPAAPDKATAILDSVKSPYDNYNSRFEGIQEAAPGTFTWLLCPRSGLRNWVASSVEQDIFWVLGRAGSGKSTLMKFMVNNMDLYSLLQASAAGEKVLILQHFFWFEGNHEQMSFSGLMRNLLHQLCQADLNLMATAFKSRWDKTRQHWAKPWGETELWDSLSRGLAKADFAIYIFVDALDECQPANVHTLMRNKLLQLSKITNVKVCASTRSSEAVKPQAAVGDWYTRLEDRTYTDVRCFAEARLSQTRLASGEVDELVDFIAKKADGVFLWASLVVDSICERADIDPDFERLRRCLREFPRDLEEYYKKTVYDRIHSTWQKGMETAQFLNLALALHSNRRAFPRDLDWRIFWAVARWTTTTAWDHSVAQLCEVYTATELQSNRERLEILVHAATGGLLSMQKRETYRGSIFVVDFAHQTVVDFLQTPTMRDVLENVTSCNFMQKESIPAVILAICKLGRSELDVERDSCYDLHQTLWFAFQSMMQAPDAFEAQLEQVALFFHEEFCRHSTGVHFLPGMPSSTHDSEHTPEMQRNLDSTELELDRAVVGTIKALMFCSHYEYASRVFSHWPHILHQDDNASRAFDLTIRHKDRADIRFLQLLFDNGANVQHVEKCWKRFVVEWAQEKEHHSDGEKMWKVAKLLIERGVQIDCKIELTYENEDKRMVIVPTDVATAVAGCVPEELEDELEEVLTMAWNQQRRNSRKRLWHSSEIIASPLLVDIGKHRSEIKALGHLHQQIQTMASCKDQDLPQWHKISQSQRTSKLRKTLGVIGLATLIPLAFWQPLRPIFPSEATSGCEISSKGLPLKDIPRHLRKFQKCSIHNLRQDTGLKFLDTAKPLPVSEFVTRRDRLAAALHEDGLEAFMVEPGYTFEYFANVSQPDWEVWEPEERPFVMVVRPEKGEDGKVVSNTTFLVPSFEAERARLLKMPFENEISVVTYEEHWNPYATLLSSPIFASHRKTSPKVMVDEEMRDFISRGLSVNGFDVHGLGGAVERVRQTKSDAEVGILRAVNTGTVESVRAMRKCLTPGLTEDEVMWVLDNTMRSAGMEPFFDIVLFDENAANPHGGTDGAKVLEKETMVLIDVGAHLYGYSSDICRSFFPPFFKKPESEADVSALSEDVKEKLKVWDIVLDAQTASIHALHENGTCANVDLAARGVIEDAGYGEAFTHRVGHGIGIKAHESPYLNKGNTQTLLKAGMTFTSEPGIYLVDKFGVRHEDILLVKEDGLPDILTGVRAKGPWDP</sequence>
<proteinExistence type="predicted"/>
<organism evidence="4 5">
    <name type="scientific">Pseudocercospora eumusae</name>
    <dbReference type="NCBI Taxonomy" id="321146"/>
    <lineage>
        <taxon>Eukaryota</taxon>
        <taxon>Fungi</taxon>
        <taxon>Dikarya</taxon>
        <taxon>Ascomycota</taxon>
        <taxon>Pezizomycotina</taxon>
        <taxon>Dothideomycetes</taxon>
        <taxon>Dothideomycetidae</taxon>
        <taxon>Mycosphaerellales</taxon>
        <taxon>Mycosphaerellaceae</taxon>
        <taxon>Pseudocercospora</taxon>
    </lineage>
</organism>
<protein>
    <submittedName>
        <fullName evidence="4">Uncharacterized protein</fullName>
    </submittedName>
</protein>
<dbReference type="Gene3D" id="3.40.350.10">
    <property type="entry name" value="Creatinase/prolidase N-terminal domain"/>
    <property type="match status" value="1"/>
</dbReference>